<evidence type="ECO:0000313" key="3">
    <source>
        <dbReference type="EMBL" id="GFS08955.1"/>
    </source>
</evidence>
<dbReference type="AlphaFoldDB" id="A0AAV4IGL5"/>
<dbReference type="Pfam" id="PF23055">
    <property type="entry name" value="DUF7041"/>
    <property type="match status" value="1"/>
</dbReference>
<comment type="caution">
    <text evidence="3">The sequence shown here is derived from an EMBL/GenBank/DDBJ whole genome shotgun (WGS) entry which is preliminary data.</text>
</comment>
<feature type="domain" description="Reverse transcriptase" evidence="1">
    <location>
        <begin position="897"/>
        <end position="966"/>
    </location>
</feature>
<dbReference type="Gene3D" id="3.30.70.270">
    <property type="match status" value="1"/>
</dbReference>
<dbReference type="Proteomes" id="UP000762676">
    <property type="component" value="Unassembled WGS sequence"/>
</dbReference>
<dbReference type="EMBL" id="BMAT01009565">
    <property type="protein sequence ID" value="GFS08955.1"/>
    <property type="molecule type" value="Genomic_DNA"/>
</dbReference>
<dbReference type="InterPro" id="IPR000477">
    <property type="entry name" value="RT_dom"/>
</dbReference>
<dbReference type="SUPFAM" id="SSF56672">
    <property type="entry name" value="DNA/RNA polymerases"/>
    <property type="match status" value="1"/>
</dbReference>
<protein>
    <submittedName>
        <fullName evidence="3">Transposon Ty3-G Gag-Pol polyprotein</fullName>
    </submittedName>
</protein>
<feature type="domain" description="DUF7041" evidence="2">
    <location>
        <begin position="552"/>
        <end position="632"/>
    </location>
</feature>
<evidence type="ECO:0000259" key="1">
    <source>
        <dbReference type="Pfam" id="PF00078"/>
    </source>
</evidence>
<proteinExistence type="predicted"/>
<dbReference type="PANTHER" id="PTHR33327:SF3">
    <property type="entry name" value="RNA-DIRECTED DNA POLYMERASE"/>
    <property type="match status" value="1"/>
</dbReference>
<evidence type="ECO:0000259" key="2">
    <source>
        <dbReference type="Pfam" id="PF23055"/>
    </source>
</evidence>
<organism evidence="3 4">
    <name type="scientific">Elysia marginata</name>
    <dbReference type="NCBI Taxonomy" id="1093978"/>
    <lineage>
        <taxon>Eukaryota</taxon>
        <taxon>Metazoa</taxon>
        <taxon>Spiralia</taxon>
        <taxon>Lophotrochozoa</taxon>
        <taxon>Mollusca</taxon>
        <taxon>Gastropoda</taxon>
        <taxon>Heterobranchia</taxon>
        <taxon>Euthyneura</taxon>
        <taxon>Panpulmonata</taxon>
        <taxon>Sacoglossa</taxon>
        <taxon>Placobranchoidea</taxon>
        <taxon>Plakobranchidae</taxon>
        <taxon>Elysia</taxon>
    </lineage>
</organism>
<name>A0AAV4IGL5_9GAST</name>
<dbReference type="Pfam" id="PF00078">
    <property type="entry name" value="RVT_1"/>
    <property type="match status" value="1"/>
</dbReference>
<accession>A0AAV4IGL5</accession>
<gene>
    <name evidence="3" type="ORF">ElyMa_004771100</name>
</gene>
<dbReference type="PANTHER" id="PTHR33327">
    <property type="entry name" value="ENDONUCLEASE"/>
    <property type="match status" value="1"/>
</dbReference>
<dbReference type="CDD" id="cd01647">
    <property type="entry name" value="RT_LTR"/>
    <property type="match status" value="1"/>
</dbReference>
<keyword evidence="4" id="KW-1185">Reference proteome</keyword>
<dbReference type="InterPro" id="IPR043128">
    <property type="entry name" value="Rev_trsase/Diguanyl_cyclase"/>
</dbReference>
<evidence type="ECO:0000313" key="4">
    <source>
        <dbReference type="Proteomes" id="UP000762676"/>
    </source>
</evidence>
<dbReference type="InterPro" id="IPR043502">
    <property type="entry name" value="DNA/RNA_pol_sf"/>
</dbReference>
<sequence length="969" mass="109282">MACNKGKITGSFRRSYAARLCVSADFDERINPLHLTVSKNEASCLQRSTDDDTFMCALRVKREGESDMNTNVGMTPVSNEAHSTVAPSLALAEDIIVCVWALDRKPPMTPSPRSDYLNHRPLSIDGDSSDDDFSDDRFPLDFKCTEKFLNHYNIIGNSNYYIRAIQTFPLNKAVFSVSNFELYEWLQGDDFREGLLDELCNHEILVRQNDVLLAPYPESFLDNTHFKTEWYFQFKAIACAPFQIGVMTQEAEIIIFFEKSITSLPSDHRHLSGSHLEQYVEMQSSVLMSQFCLSLSKESSDVIGGVEGACSFQDFFLSSASVIQQMIHWEKIIFRDENFDYLDFTSVVGMPKKLMMQYGVMNGTLMKICLYPGELYDEVNEDDARRYRKEQKPKQKYVKVQRLSRNLDETQMVFISSILLFNLQKGPPVIRSPLLILEKPTFPRVNSETEIDGRHKLSRSVSSSVPYANDVSITIISSPSYTPKANHVESLHKYFQIPRLLSVGDIFAVNSQDGSKTMSCQPAEPTQSLLSALASQLQTLQTGEIAAVSVKLPEFWATSPEMWFARIEAQFSIKNITQDTTKYDYVFSALDFKIAEDVHDVLVNPPQSDKYHSLKCALIKAFGKSQTQRDYTLLNLNGLGDRKPTALLRKINALNDDPQTLKRALFLSNLPADVRTIISGQEFSDLDKLAEAADRIWEARSASIQHITQRTNEITPDCVLFVTGPITHAAQGPAPHPQLLHYVFIIHVSAQEQENVNQGFYLADVTRPILGADFFTANCLAIDLRGKRLLSLDNVSFLLKDSQSSPTLAGLCAHPPNKYADFLQEFPEILTPHFNNPLNKHGVEHHIFTHGPPTHAHARRLDKDKLSAAKAEFLKMEEMGIVRRSKSPWSSPLHIVTKSDGTWRPCGDYRCLKASTEDDRYPLPHIQDFTNHLAGCSIFSKIDLIRGYHQIPMAPSSIPKTAVVTPFGL</sequence>
<reference evidence="3 4" key="1">
    <citation type="journal article" date="2021" name="Elife">
        <title>Chloroplast acquisition without the gene transfer in kleptoplastic sea slugs, Plakobranchus ocellatus.</title>
        <authorList>
            <person name="Maeda T."/>
            <person name="Takahashi S."/>
            <person name="Yoshida T."/>
            <person name="Shimamura S."/>
            <person name="Takaki Y."/>
            <person name="Nagai Y."/>
            <person name="Toyoda A."/>
            <person name="Suzuki Y."/>
            <person name="Arimoto A."/>
            <person name="Ishii H."/>
            <person name="Satoh N."/>
            <person name="Nishiyama T."/>
            <person name="Hasebe M."/>
            <person name="Maruyama T."/>
            <person name="Minagawa J."/>
            <person name="Obokata J."/>
            <person name="Shigenobu S."/>
        </authorList>
    </citation>
    <scope>NUCLEOTIDE SEQUENCE [LARGE SCALE GENOMIC DNA]</scope>
</reference>
<dbReference type="Gene3D" id="3.10.10.10">
    <property type="entry name" value="HIV Type 1 Reverse Transcriptase, subunit A, domain 1"/>
    <property type="match status" value="1"/>
</dbReference>
<dbReference type="InterPro" id="IPR055469">
    <property type="entry name" value="DUF7041"/>
</dbReference>